<evidence type="ECO:0000313" key="2">
    <source>
        <dbReference type="Proteomes" id="UP001055879"/>
    </source>
</evidence>
<protein>
    <submittedName>
        <fullName evidence="1">Uncharacterized protein</fullName>
    </submittedName>
</protein>
<dbReference type="Proteomes" id="UP001055879">
    <property type="component" value="Linkage Group LG14"/>
</dbReference>
<accession>A0ACB8Y3A6</accession>
<reference evidence="2" key="1">
    <citation type="journal article" date="2022" name="Mol. Ecol. Resour.">
        <title>The genomes of chicory, endive, great burdock and yacon provide insights into Asteraceae palaeo-polyploidization history and plant inulin production.</title>
        <authorList>
            <person name="Fan W."/>
            <person name="Wang S."/>
            <person name="Wang H."/>
            <person name="Wang A."/>
            <person name="Jiang F."/>
            <person name="Liu H."/>
            <person name="Zhao H."/>
            <person name="Xu D."/>
            <person name="Zhang Y."/>
        </authorList>
    </citation>
    <scope>NUCLEOTIDE SEQUENCE [LARGE SCALE GENOMIC DNA]</scope>
    <source>
        <strain evidence="2">cv. Niubang</strain>
    </source>
</reference>
<comment type="caution">
    <text evidence="1">The sequence shown here is derived from an EMBL/GenBank/DDBJ whole genome shotgun (WGS) entry which is preliminary data.</text>
</comment>
<organism evidence="1 2">
    <name type="scientific">Arctium lappa</name>
    <name type="common">Greater burdock</name>
    <name type="synonym">Lappa major</name>
    <dbReference type="NCBI Taxonomy" id="4217"/>
    <lineage>
        <taxon>Eukaryota</taxon>
        <taxon>Viridiplantae</taxon>
        <taxon>Streptophyta</taxon>
        <taxon>Embryophyta</taxon>
        <taxon>Tracheophyta</taxon>
        <taxon>Spermatophyta</taxon>
        <taxon>Magnoliopsida</taxon>
        <taxon>eudicotyledons</taxon>
        <taxon>Gunneridae</taxon>
        <taxon>Pentapetalae</taxon>
        <taxon>asterids</taxon>
        <taxon>campanulids</taxon>
        <taxon>Asterales</taxon>
        <taxon>Asteraceae</taxon>
        <taxon>Carduoideae</taxon>
        <taxon>Cardueae</taxon>
        <taxon>Arctiinae</taxon>
        <taxon>Arctium</taxon>
    </lineage>
</organism>
<sequence length="142" mass="15681">MEPNHVVPETSDDAIDTVQERNTTTGRSYECTFCKRGFTNAQALGGHMNIHRKHKAKLKESSFSPPPNATTATAINPFSISTQGKNKPLPLFGDGSSDSRNIRQENATKDDPPSPASEVDLELRLGHVESRENKINATRKFF</sequence>
<gene>
    <name evidence="1" type="ORF">L6452_37559</name>
</gene>
<name>A0ACB8Y3A6_ARCLA</name>
<reference evidence="1 2" key="2">
    <citation type="journal article" date="2022" name="Mol. Ecol. Resour.">
        <title>The genomes of chicory, endive, great burdock and yacon provide insights into Asteraceae paleo-polyploidization history and plant inulin production.</title>
        <authorList>
            <person name="Fan W."/>
            <person name="Wang S."/>
            <person name="Wang H."/>
            <person name="Wang A."/>
            <person name="Jiang F."/>
            <person name="Liu H."/>
            <person name="Zhao H."/>
            <person name="Xu D."/>
            <person name="Zhang Y."/>
        </authorList>
    </citation>
    <scope>NUCLEOTIDE SEQUENCE [LARGE SCALE GENOMIC DNA]</scope>
    <source>
        <strain evidence="2">cv. Niubang</strain>
    </source>
</reference>
<evidence type="ECO:0000313" key="1">
    <source>
        <dbReference type="EMBL" id="KAI3678272.1"/>
    </source>
</evidence>
<keyword evidence="2" id="KW-1185">Reference proteome</keyword>
<proteinExistence type="predicted"/>
<dbReference type="EMBL" id="CM042060">
    <property type="protein sequence ID" value="KAI3678272.1"/>
    <property type="molecule type" value="Genomic_DNA"/>
</dbReference>